<dbReference type="EMBL" id="CAEY01000762">
    <property type="status" value="NOT_ANNOTATED_CDS"/>
    <property type="molecule type" value="Genomic_DNA"/>
</dbReference>
<dbReference type="AlphaFoldDB" id="T1L0A1"/>
<dbReference type="STRING" id="32264.T1L0A1"/>
<protein>
    <recommendedName>
        <fullName evidence="1">AD domain-containing protein</fullName>
    </recommendedName>
</protein>
<evidence type="ECO:0000259" key="1">
    <source>
        <dbReference type="PROSITE" id="PS52001"/>
    </source>
</evidence>
<accession>T1L0A1</accession>
<feature type="domain" description="AD" evidence="1">
    <location>
        <begin position="95"/>
        <end position="203"/>
    </location>
</feature>
<dbReference type="PANTHER" id="PTHR13542">
    <property type="entry name" value="LSM12 HOMOLOG"/>
    <property type="match status" value="1"/>
</dbReference>
<gene>
    <name evidence="2" type="primary">107368914</name>
</gene>
<keyword evidence="3" id="KW-1185">Reference proteome</keyword>
<dbReference type="Pfam" id="PF21166">
    <property type="entry name" value="LSM12_LSM"/>
    <property type="match status" value="1"/>
</dbReference>
<reference evidence="3" key="1">
    <citation type="submission" date="2011-08" db="EMBL/GenBank/DDBJ databases">
        <authorList>
            <person name="Rombauts S."/>
        </authorList>
    </citation>
    <scope>NUCLEOTIDE SEQUENCE</scope>
    <source>
        <strain evidence="3">London</strain>
    </source>
</reference>
<evidence type="ECO:0000313" key="2">
    <source>
        <dbReference type="EnsemblMetazoa" id="tetur29g01806.1"/>
    </source>
</evidence>
<dbReference type="KEGG" id="tut:107368914"/>
<dbReference type="Proteomes" id="UP000015104">
    <property type="component" value="Unassembled WGS sequence"/>
</dbReference>
<reference evidence="2" key="2">
    <citation type="submission" date="2015-06" db="UniProtKB">
        <authorList>
            <consortium name="EnsemblMetazoa"/>
        </authorList>
    </citation>
    <scope>IDENTIFICATION</scope>
</reference>
<dbReference type="HOGENOM" id="CLU_073383_2_0_1"/>
<dbReference type="eggNOG" id="KOG4401">
    <property type="taxonomic scope" value="Eukaryota"/>
</dbReference>
<dbReference type="InterPro" id="IPR039683">
    <property type="entry name" value="Lsm12-like"/>
</dbReference>
<dbReference type="SMART" id="SM00995">
    <property type="entry name" value="AD"/>
    <property type="match status" value="1"/>
</dbReference>
<dbReference type="Pfam" id="PF09793">
    <property type="entry name" value="AD"/>
    <property type="match status" value="1"/>
</dbReference>
<organism evidence="2 3">
    <name type="scientific">Tetranychus urticae</name>
    <name type="common">Two-spotted spider mite</name>
    <dbReference type="NCBI Taxonomy" id="32264"/>
    <lineage>
        <taxon>Eukaryota</taxon>
        <taxon>Metazoa</taxon>
        <taxon>Ecdysozoa</taxon>
        <taxon>Arthropoda</taxon>
        <taxon>Chelicerata</taxon>
        <taxon>Arachnida</taxon>
        <taxon>Acari</taxon>
        <taxon>Acariformes</taxon>
        <taxon>Trombidiformes</taxon>
        <taxon>Prostigmata</taxon>
        <taxon>Eleutherengona</taxon>
        <taxon>Raphignathae</taxon>
        <taxon>Tetranychoidea</taxon>
        <taxon>Tetranychidae</taxon>
        <taxon>Tetranychus</taxon>
    </lineage>
</organism>
<sequence>MKNFINSNSNLIMSEDAEFMFTAGSIISLITCHEGVYEGEVLAFDYHKKILLIKCPASSGQASLNDVHLINLSNVTDVKIKKEVKKEDLNSTSLPHLNINKVELRKKQAIEERKRLAKAFDSGVTDEGIEVFLHLSKTIDAVTWEGKNIIVMKNVVIQPPYKPENCIPSNSSNMAGDKRNVNSAKVLEAVSYIKQLLEKYWNN</sequence>
<proteinExistence type="predicted"/>
<dbReference type="PROSITE" id="PS52001">
    <property type="entry name" value="AD"/>
    <property type="match status" value="1"/>
</dbReference>
<dbReference type="EnsemblMetazoa" id="tetur29g01806.1">
    <property type="protein sequence ID" value="tetur29g01806.1"/>
    <property type="gene ID" value="tetur29g01806"/>
</dbReference>
<dbReference type="InterPro" id="IPR047574">
    <property type="entry name" value="AD"/>
</dbReference>
<name>T1L0A1_TETUR</name>
<dbReference type="OMA" id="FEGELYC"/>
<evidence type="ECO:0000313" key="3">
    <source>
        <dbReference type="Proteomes" id="UP000015104"/>
    </source>
</evidence>
<dbReference type="InterPro" id="IPR019181">
    <property type="entry name" value="LSM12_ABD"/>
</dbReference>
<dbReference type="OrthoDB" id="1057137at2759"/>
<dbReference type="InterPro" id="IPR048478">
    <property type="entry name" value="LSM12_LSM"/>
</dbReference>